<comment type="caution">
    <text evidence="1">The sequence shown here is derived from an EMBL/GenBank/DDBJ whole genome shotgun (WGS) entry which is preliminary data.</text>
</comment>
<name>D4D235_TRIVH</name>
<evidence type="ECO:0000313" key="2">
    <source>
        <dbReference type="Proteomes" id="UP000008383"/>
    </source>
</evidence>
<organism evidence="1 2">
    <name type="scientific">Trichophyton verrucosum (strain HKI 0517)</name>
    <dbReference type="NCBI Taxonomy" id="663202"/>
    <lineage>
        <taxon>Eukaryota</taxon>
        <taxon>Fungi</taxon>
        <taxon>Dikarya</taxon>
        <taxon>Ascomycota</taxon>
        <taxon>Pezizomycotina</taxon>
        <taxon>Eurotiomycetes</taxon>
        <taxon>Eurotiomycetidae</taxon>
        <taxon>Onygenales</taxon>
        <taxon>Arthrodermataceae</taxon>
        <taxon>Trichophyton</taxon>
    </lineage>
</organism>
<accession>D4D235</accession>
<dbReference type="EMBL" id="ACYE01000063">
    <property type="protein sequence ID" value="EFE44063.1"/>
    <property type="molecule type" value="Genomic_DNA"/>
</dbReference>
<keyword evidence="2" id="KW-1185">Reference proteome</keyword>
<dbReference type="Pfam" id="PF08192">
    <property type="entry name" value="Peptidase_S64"/>
    <property type="match status" value="1"/>
</dbReference>
<dbReference type="AlphaFoldDB" id="D4D235"/>
<gene>
    <name evidence="1" type="ORF">TRV_01137</name>
</gene>
<proteinExistence type="predicted"/>
<sequence>MVSITYPHTSQVVYAGPLPLIATSLSEAGVSESQPQRKWLRQCNHSSSLDDSPLPDLEEPEIIYEGHRVGGPVLCRLPAATFPITSADPITHVFDSEMRGKIMEAIQESNIDFQAMSVLKRRWRESRDKPLPFILIIAKAKYNRTVEDTWFQLYGKIRAICTSAGQEVNVEIGDPIAYIPRISSAILLSDTIVQHWPALKPRVLEIINDKRWLTLDVLRRGPIDNEGIITVVITIPECSTNDAYSWRPIRDRIVDVLSTAGLDNVAVEIGRGAVYSSHDIDKNNNFFDESGPSAKARFGGSLAGLHDSKRLGSFGGFIVLDFSDGKSRTCGLTCFHCVVNDETDSPAIETWQTHGLRPSDPKNNIEVSHPCRRDYEDIVAHCREVIACLQTPEYYRVLALANDPDRLLSRQEQGVLDHGLIFITSHKEKIRIADEFMLERMNYFGKVYAGSGLRLDEDSHSLDWALIDVSPERVSGNKLPDGLVSPYFNPTIHGGHVTEANFDTVSGQNVFKLGRSTGFTKGIMNGIETTRFRSCGLGGQSGDALSQSYDIQWAIVPHNGKGLFSGQGDSGAFILDSNASMVGLLFAGNTFCAATYMTSVAALFEDIKRVTGACRDKKEKVVKYDTKESVMAAAK</sequence>
<dbReference type="RefSeq" id="XP_003024674.1">
    <property type="nucleotide sequence ID" value="XM_003024628.1"/>
</dbReference>
<dbReference type="InterPro" id="IPR012985">
    <property type="entry name" value="Peptidase_S64_Ssy5"/>
</dbReference>
<dbReference type="HOGENOM" id="CLU_028989_0_0_1"/>
<dbReference type="KEGG" id="tve:TRV_01137"/>
<evidence type="ECO:0000313" key="1">
    <source>
        <dbReference type="EMBL" id="EFE44063.1"/>
    </source>
</evidence>
<dbReference type="GeneID" id="9582849"/>
<protein>
    <submittedName>
        <fullName evidence="1">Uncharacterized protein</fullName>
    </submittedName>
</protein>
<reference evidence="2" key="1">
    <citation type="journal article" date="2011" name="Genome Biol.">
        <title>Comparative and functional genomics provide insights into the pathogenicity of dermatophytic fungi.</title>
        <authorList>
            <person name="Burmester A."/>
            <person name="Shelest E."/>
            <person name="Gloeckner G."/>
            <person name="Heddergott C."/>
            <person name="Schindler S."/>
            <person name="Staib P."/>
            <person name="Heidel A."/>
            <person name="Felder M."/>
            <person name="Petzold A."/>
            <person name="Szafranski K."/>
            <person name="Feuermann M."/>
            <person name="Pedruzzi I."/>
            <person name="Priebe S."/>
            <person name="Groth M."/>
            <person name="Winkler R."/>
            <person name="Li W."/>
            <person name="Kniemeyer O."/>
            <person name="Schroeckh V."/>
            <person name="Hertweck C."/>
            <person name="Hube B."/>
            <person name="White T.C."/>
            <person name="Platzer M."/>
            <person name="Guthke R."/>
            <person name="Heitman J."/>
            <person name="Woestemeyer J."/>
            <person name="Zipfel P.F."/>
            <person name="Monod M."/>
            <person name="Brakhage A.A."/>
        </authorList>
    </citation>
    <scope>NUCLEOTIDE SEQUENCE [LARGE SCALE GENOMIC DNA]</scope>
    <source>
        <strain evidence="2">HKI 0517</strain>
    </source>
</reference>
<dbReference type="OrthoDB" id="3796887at2759"/>
<dbReference type="Proteomes" id="UP000008383">
    <property type="component" value="Unassembled WGS sequence"/>
</dbReference>